<evidence type="ECO:0000256" key="10">
    <source>
        <dbReference type="RuleBase" id="RU004494"/>
    </source>
</evidence>
<keyword evidence="3" id="KW-0001">2Fe-2S</keyword>
<keyword evidence="4" id="KW-0479">Metal-binding</keyword>
<evidence type="ECO:0000256" key="3">
    <source>
        <dbReference type="ARBA" id="ARBA00022714"/>
    </source>
</evidence>
<dbReference type="EMBL" id="JAINVV010000013">
    <property type="protein sequence ID" value="MBY8825698.1"/>
    <property type="molecule type" value="Genomic_DNA"/>
</dbReference>
<dbReference type="InterPro" id="IPR006317">
    <property type="entry name" value="Ubiquinol_cyt_c_Rdtase_Fe-S-su"/>
</dbReference>
<accession>A0ABS7PWG5</accession>
<keyword evidence="6" id="KW-0408">Iron</keyword>
<evidence type="ECO:0000256" key="11">
    <source>
        <dbReference type="RuleBase" id="RU004497"/>
    </source>
</evidence>
<dbReference type="RefSeq" id="WP_222992804.1">
    <property type="nucleotide sequence ID" value="NZ_JAINVV010000013.1"/>
</dbReference>
<proteinExistence type="predicted"/>
<keyword evidence="2" id="KW-0812">Transmembrane</keyword>
<evidence type="ECO:0000256" key="8">
    <source>
        <dbReference type="ARBA" id="ARBA00023136"/>
    </source>
</evidence>
<dbReference type="PRINTS" id="PR00162">
    <property type="entry name" value="RIESKE"/>
</dbReference>
<dbReference type="NCBIfam" id="TIGR01416">
    <property type="entry name" value="Rieske_proteo"/>
    <property type="match status" value="1"/>
</dbReference>
<dbReference type="Proteomes" id="UP000706039">
    <property type="component" value="Unassembled WGS sequence"/>
</dbReference>
<gene>
    <name evidence="13" type="primary">petA</name>
    <name evidence="13" type="ORF">K7G82_25575</name>
</gene>
<sequence length="156" mass="16771">MPGIRRREMLAGLAALHCGRAAAHDDAGPLLVPLARIGEGEQLRIAWRGQPVFVRHRSAAEIAAVRAVPLSTLRDPERDEDRTRDPDWLVVIGRCTHEGCEPFAGLGDDGGWLCLCHGSQFDLSGRVRKGPAPTNLPVPPHHFPVRTMLAIGGGGA</sequence>
<evidence type="ECO:0000256" key="9">
    <source>
        <dbReference type="ARBA" id="ARBA00023157"/>
    </source>
</evidence>
<protein>
    <recommendedName>
        <fullName evidence="10">Ubiquinol-cytochrome c reductase iron-sulfur subunit</fullName>
        <ecNumber evidence="10">7.1.1.8</ecNumber>
    </recommendedName>
</protein>
<comment type="subunit">
    <text evidence="11">The main subunits of complex b-c1 are: cytochrome b, cytochrome c1 and the Rieske protein.</text>
</comment>
<comment type="cofactor">
    <cofactor evidence="10">
        <name>[2Fe-2S] cluster</name>
        <dbReference type="ChEBI" id="CHEBI:190135"/>
    </cofactor>
    <text evidence="10">Binds 1 [2Fe-2S] cluster per subunit.</text>
</comment>
<comment type="catalytic activity">
    <reaction evidence="10">
        <text>a quinol + 2 Fe(III)-[cytochrome c](out) = a quinone + 2 Fe(II)-[cytochrome c](out) + 2 H(+)(out)</text>
        <dbReference type="Rhea" id="RHEA:11484"/>
        <dbReference type="Rhea" id="RHEA-COMP:10350"/>
        <dbReference type="Rhea" id="RHEA-COMP:14399"/>
        <dbReference type="ChEBI" id="CHEBI:15378"/>
        <dbReference type="ChEBI" id="CHEBI:24646"/>
        <dbReference type="ChEBI" id="CHEBI:29033"/>
        <dbReference type="ChEBI" id="CHEBI:29034"/>
        <dbReference type="ChEBI" id="CHEBI:132124"/>
        <dbReference type="EC" id="7.1.1.8"/>
    </reaction>
</comment>
<dbReference type="InterPro" id="IPR005805">
    <property type="entry name" value="Rieske_Fe-S_prot_C"/>
</dbReference>
<evidence type="ECO:0000256" key="2">
    <source>
        <dbReference type="ARBA" id="ARBA00022692"/>
    </source>
</evidence>
<evidence type="ECO:0000313" key="14">
    <source>
        <dbReference type="Proteomes" id="UP000706039"/>
    </source>
</evidence>
<evidence type="ECO:0000256" key="6">
    <source>
        <dbReference type="ARBA" id="ARBA00023004"/>
    </source>
</evidence>
<dbReference type="PANTHER" id="PTHR10134">
    <property type="entry name" value="CYTOCHROME B-C1 COMPLEX SUBUNIT RIESKE, MITOCHONDRIAL"/>
    <property type="match status" value="1"/>
</dbReference>
<dbReference type="InterPro" id="IPR036922">
    <property type="entry name" value="Rieske_2Fe-2S_sf"/>
</dbReference>
<dbReference type="Pfam" id="PF00355">
    <property type="entry name" value="Rieske"/>
    <property type="match status" value="1"/>
</dbReference>
<dbReference type="InterPro" id="IPR017941">
    <property type="entry name" value="Rieske_2Fe-2S"/>
</dbReference>
<name>A0ABS7PWG5_9SPHN</name>
<keyword evidence="8" id="KW-0472">Membrane</keyword>
<keyword evidence="5" id="KW-1133">Transmembrane helix</keyword>
<evidence type="ECO:0000256" key="5">
    <source>
        <dbReference type="ARBA" id="ARBA00022989"/>
    </source>
</evidence>
<evidence type="ECO:0000256" key="1">
    <source>
        <dbReference type="ARBA" id="ARBA00004167"/>
    </source>
</evidence>
<dbReference type="InterPro" id="IPR014349">
    <property type="entry name" value="Rieske_Fe-S_prot"/>
</dbReference>
<dbReference type="CDD" id="cd03470">
    <property type="entry name" value="Rieske_cytochrome_bc1"/>
    <property type="match status" value="1"/>
</dbReference>
<evidence type="ECO:0000256" key="7">
    <source>
        <dbReference type="ARBA" id="ARBA00023014"/>
    </source>
</evidence>
<keyword evidence="10" id="KW-0813">Transport</keyword>
<dbReference type="Gene3D" id="2.102.10.10">
    <property type="entry name" value="Rieske [2Fe-2S] iron-sulphur domain"/>
    <property type="match status" value="1"/>
</dbReference>
<comment type="miscellaneous">
    <text evidence="10">The Rieske protein is a high potential 2Fe-2S protein.</text>
</comment>
<reference evidence="13 14" key="1">
    <citation type="submission" date="2021-08" db="EMBL/GenBank/DDBJ databases">
        <authorList>
            <person name="Tuo L."/>
        </authorList>
    </citation>
    <scope>NUCLEOTIDE SEQUENCE [LARGE SCALE GENOMIC DNA]</scope>
    <source>
        <strain evidence="13 14">JCM 31229</strain>
    </source>
</reference>
<evidence type="ECO:0000256" key="4">
    <source>
        <dbReference type="ARBA" id="ARBA00022723"/>
    </source>
</evidence>
<comment type="subcellular location">
    <subcellularLocation>
        <location evidence="1">Membrane</location>
        <topology evidence="1">Single-pass membrane protein</topology>
    </subcellularLocation>
</comment>
<keyword evidence="9" id="KW-1015">Disulfide bond</keyword>
<dbReference type="SUPFAM" id="SSF50022">
    <property type="entry name" value="ISP domain"/>
    <property type="match status" value="1"/>
</dbReference>
<evidence type="ECO:0000259" key="12">
    <source>
        <dbReference type="PROSITE" id="PS51296"/>
    </source>
</evidence>
<organism evidence="13 14">
    <name type="scientific">Sphingomonas colocasiae</name>
    <dbReference type="NCBI Taxonomy" id="1848973"/>
    <lineage>
        <taxon>Bacteria</taxon>
        <taxon>Pseudomonadati</taxon>
        <taxon>Pseudomonadota</taxon>
        <taxon>Alphaproteobacteria</taxon>
        <taxon>Sphingomonadales</taxon>
        <taxon>Sphingomonadaceae</taxon>
        <taxon>Sphingomonas</taxon>
    </lineage>
</organism>
<evidence type="ECO:0000313" key="13">
    <source>
        <dbReference type="EMBL" id="MBY8825698.1"/>
    </source>
</evidence>
<dbReference type="EC" id="7.1.1.8" evidence="10"/>
<feature type="domain" description="Rieske" evidence="12">
    <location>
        <begin position="62"/>
        <end position="150"/>
    </location>
</feature>
<keyword evidence="7" id="KW-0411">Iron-sulfur</keyword>
<dbReference type="PROSITE" id="PS51296">
    <property type="entry name" value="RIESKE"/>
    <property type="match status" value="1"/>
</dbReference>
<comment type="caution">
    <text evidence="13">The sequence shown here is derived from an EMBL/GenBank/DDBJ whole genome shotgun (WGS) entry which is preliminary data.</text>
</comment>
<keyword evidence="14" id="KW-1185">Reference proteome</keyword>
<keyword evidence="10" id="KW-0249">Electron transport</keyword>